<dbReference type="OrthoDB" id="142781at2157"/>
<gene>
    <name evidence="1" type="ORF">CUN85_06560</name>
</gene>
<dbReference type="Proteomes" id="UP000297295">
    <property type="component" value="Unassembled WGS sequence"/>
</dbReference>
<proteinExistence type="predicted"/>
<dbReference type="RefSeq" id="WP_135389524.1">
    <property type="nucleotide sequence ID" value="NZ_PGGK01000005.1"/>
</dbReference>
<protein>
    <recommendedName>
        <fullName evidence="3">Peptidase propeptide and YPEB domain-containing protein</fullName>
    </recommendedName>
</protein>
<reference evidence="1 2" key="1">
    <citation type="submission" date="2017-11" db="EMBL/GenBank/DDBJ databases">
        <title>Isolation and Characterization of Methanogenic Archaea from Saline Meromictic Lake at Siberia.</title>
        <authorList>
            <person name="Shen Y."/>
            <person name="Huang H.-H."/>
            <person name="Lai M.-C."/>
            <person name="Chen S.-C."/>
        </authorList>
    </citation>
    <scope>NUCLEOTIDE SEQUENCE [LARGE SCALE GENOMIC DNA]</scope>
    <source>
        <strain evidence="1 2">SY-01</strain>
    </source>
</reference>
<keyword evidence="2" id="KW-1185">Reference proteome</keyword>
<accession>A0A4E0Q662</accession>
<evidence type="ECO:0000313" key="1">
    <source>
        <dbReference type="EMBL" id="TGC09486.1"/>
    </source>
</evidence>
<dbReference type="EMBL" id="PGGK01000005">
    <property type="protein sequence ID" value="TGC09486.1"/>
    <property type="molecule type" value="Genomic_DNA"/>
</dbReference>
<sequence length="168" mass="18229">MKRITAILLAGMLIAVVAGAGIVSAAAFENSRNDGFLGPVSRWANNMGYGGFGNCPFFGSYANDGVAGTNVELEVTTAEEALTIAEEETGHDIMEDNVYQMGRWWVFYYTDENDIVKQGRIDAYNGNVIEDFTGDETYQQYRQSGQSDRSIRGGGYGGGCYGGGGYRY</sequence>
<evidence type="ECO:0008006" key="3">
    <source>
        <dbReference type="Google" id="ProtNLM"/>
    </source>
</evidence>
<dbReference type="AlphaFoldDB" id="A0A4E0Q662"/>
<evidence type="ECO:0000313" key="2">
    <source>
        <dbReference type="Proteomes" id="UP000297295"/>
    </source>
</evidence>
<comment type="caution">
    <text evidence="1">The sequence shown here is derived from an EMBL/GenBank/DDBJ whole genome shotgun (WGS) entry which is preliminary data.</text>
</comment>
<name>A0A4E0Q662_9EURY</name>
<organism evidence="1 2">
    <name type="scientific">Methanolobus halotolerans</name>
    <dbReference type="NCBI Taxonomy" id="2052935"/>
    <lineage>
        <taxon>Archaea</taxon>
        <taxon>Methanobacteriati</taxon>
        <taxon>Methanobacteriota</taxon>
        <taxon>Stenosarchaea group</taxon>
        <taxon>Methanomicrobia</taxon>
        <taxon>Methanosarcinales</taxon>
        <taxon>Methanosarcinaceae</taxon>
        <taxon>Methanolobus</taxon>
    </lineage>
</organism>